<gene>
    <name evidence="1" type="ORF">DFR41_104235</name>
</gene>
<dbReference type="EMBL" id="QQAV01000004">
    <property type="protein sequence ID" value="RDI25178.1"/>
    <property type="molecule type" value="Genomic_DNA"/>
</dbReference>
<proteinExistence type="predicted"/>
<reference evidence="1 2" key="1">
    <citation type="submission" date="2018-07" db="EMBL/GenBank/DDBJ databases">
        <title>Genomic Encyclopedia of Type Strains, Phase IV (KMG-IV): sequencing the most valuable type-strain genomes for metagenomic binning, comparative biology and taxonomic classification.</title>
        <authorList>
            <person name="Goeker M."/>
        </authorList>
    </citation>
    <scope>NUCLEOTIDE SEQUENCE [LARGE SCALE GENOMIC DNA]</scope>
    <source>
        <strain evidence="1 2">DSM 21352</strain>
    </source>
</reference>
<dbReference type="Proteomes" id="UP000255265">
    <property type="component" value="Unassembled WGS sequence"/>
</dbReference>
<dbReference type="AlphaFoldDB" id="A0A370FKS7"/>
<keyword evidence="2" id="KW-1185">Reference proteome</keyword>
<evidence type="ECO:0000313" key="1">
    <source>
        <dbReference type="EMBL" id="RDI25178.1"/>
    </source>
</evidence>
<dbReference type="RefSeq" id="WP_114803014.1">
    <property type="nucleotide sequence ID" value="NZ_QQAV01000004.1"/>
</dbReference>
<name>A0A370FKS7_9BURK</name>
<sequence>MATTATATESVRAPSPFKSYPAKIQRQLSIELIDMLSGVTDDAARASSALQGLAQLLEGCAPGHELQAGNLRELVEPICLSMDNVAADLAAMLNVEGWRARAGALANATKGAAA</sequence>
<protein>
    <submittedName>
        <fullName evidence="1">Uncharacterized protein</fullName>
    </submittedName>
</protein>
<organism evidence="1 2">
    <name type="scientific">Pseudacidovorax intermedius</name>
    <dbReference type="NCBI Taxonomy" id="433924"/>
    <lineage>
        <taxon>Bacteria</taxon>
        <taxon>Pseudomonadati</taxon>
        <taxon>Pseudomonadota</taxon>
        <taxon>Betaproteobacteria</taxon>
        <taxon>Burkholderiales</taxon>
        <taxon>Comamonadaceae</taxon>
        <taxon>Pseudacidovorax</taxon>
    </lineage>
</organism>
<comment type="caution">
    <text evidence="1">The sequence shown here is derived from an EMBL/GenBank/DDBJ whole genome shotgun (WGS) entry which is preliminary data.</text>
</comment>
<evidence type="ECO:0000313" key="2">
    <source>
        <dbReference type="Proteomes" id="UP000255265"/>
    </source>
</evidence>
<accession>A0A370FKS7</accession>